<dbReference type="InterPro" id="IPR043573">
    <property type="entry name" value="Fig4-like"/>
</dbReference>
<comment type="subcellular location">
    <subcellularLocation>
        <location evidence="1">Vacuole membrane</location>
        <topology evidence="1">Peripheral membrane protein</topology>
    </subcellularLocation>
</comment>
<sequence>MESSCGRKMRITWKQGRAKIILMTNCIDCLDHTNVAQYAYCLAALGHQLHALGLINLPYVDLDTPLADDLMRVYERMGDTLAHQYGGSAAHNKIFSKRRGQWKAATQSQEFFRTLQRYYSNAYMDAEKQDAINVH</sequence>
<dbReference type="EMBL" id="JAMYWD010000003">
    <property type="protein sequence ID" value="KAJ4976800.1"/>
    <property type="molecule type" value="Genomic_DNA"/>
</dbReference>
<keyword evidence="2" id="KW-0378">Hydrolase</keyword>
<dbReference type="PROSITE" id="PS50275">
    <property type="entry name" value="SAC"/>
    <property type="match status" value="1"/>
</dbReference>
<evidence type="ECO:0000256" key="3">
    <source>
        <dbReference type="ARBA" id="ARBA00023136"/>
    </source>
</evidence>
<dbReference type="Proteomes" id="UP001141806">
    <property type="component" value="Unassembled WGS sequence"/>
</dbReference>
<dbReference type="GO" id="GO:0005774">
    <property type="term" value="C:vacuolar membrane"/>
    <property type="evidence" value="ECO:0007669"/>
    <property type="project" value="UniProtKB-SubCell"/>
</dbReference>
<keyword evidence="3" id="KW-0472">Membrane</keyword>
<evidence type="ECO:0000256" key="1">
    <source>
        <dbReference type="ARBA" id="ARBA00004148"/>
    </source>
</evidence>
<gene>
    <name evidence="7" type="ORF">NE237_001906</name>
</gene>
<dbReference type="PANTHER" id="PTHR45738">
    <property type="entry name" value="POLYPHOSPHOINOSITIDE PHOSPHATASE"/>
    <property type="match status" value="1"/>
</dbReference>
<name>A0A9Q0QYY3_9MAGN</name>
<evidence type="ECO:0000256" key="5">
    <source>
        <dbReference type="ARBA" id="ARBA00023464"/>
    </source>
</evidence>
<comment type="caution">
    <text evidence="7">The sequence shown here is derived from an EMBL/GenBank/DDBJ whole genome shotgun (WGS) entry which is preliminary data.</text>
</comment>
<proteinExistence type="predicted"/>
<evidence type="ECO:0000313" key="7">
    <source>
        <dbReference type="EMBL" id="KAJ4976800.1"/>
    </source>
</evidence>
<dbReference type="OrthoDB" id="1717320at2759"/>
<evidence type="ECO:0000313" key="8">
    <source>
        <dbReference type="Proteomes" id="UP001141806"/>
    </source>
</evidence>
<dbReference type="InterPro" id="IPR002013">
    <property type="entry name" value="SAC_dom"/>
</dbReference>
<dbReference type="PANTHER" id="PTHR45738:SF25">
    <property type="entry name" value="PHOSPHOINOSITIDE PHOSPHATASE SAC3-RELATED"/>
    <property type="match status" value="1"/>
</dbReference>
<comment type="subunit">
    <text evidence="5">Component of the PI(3,5)P2 regulatory complex at least composed of ATG18, SAC/FIG4, FAB1 and VAC14.</text>
</comment>
<protein>
    <recommendedName>
        <fullName evidence="6">SAC domain-containing protein</fullName>
    </recommendedName>
</protein>
<dbReference type="AlphaFoldDB" id="A0A9Q0QYY3"/>
<reference evidence="7" key="1">
    <citation type="journal article" date="2023" name="Plant J.">
        <title>The genome of the king protea, Protea cynaroides.</title>
        <authorList>
            <person name="Chang J."/>
            <person name="Duong T.A."/>
            <person name="Schoeman C."/>
            <person name="Ma X."/>
            <person name="Roodt D."/>
            <person name="Barker N."/>
            <person name="Li Z."/>
            <person name="Van de Peer Y."/>
            <person name="Mizrachi E."/>
        </authorList>
    </citation>
    <scope>NUCLEOTIDE SEQUENCE</scope>
    <source>
        <tissue evidence="7">Young leaves</tissue>
    </source>
</reference>
<accession>A0A9Q0QYY3</accession>
<comment type="catalytic activity">
    <reaction evidence="4">
        <text>a 1,2-diacyl-sn-glycero-3-phospho-(1D-myo-inositol-3,5-bisphosphate) + H2O = a 1,2-diacyl-sn-glycero-3-phospho-(1D-myo-inositol-3-phosphate) + phosphate</text>
        <dbReference type="Rhea" id="RHEA:32955"/>
        <dbReference type="ChEBI" id="CHEBI:15377"/>
        <dbReference type="ChEBI" id="CHEBI:43474"/>
        <dbReference type="ChEBI" id="CHEBI:57923"/>
        <dbReference type="ChEBI" id="CHEBI:58088"/>
    </reaction>
</comment>
<dbReference type="GO" id="GO:0046856">
    <property type="term" value="P:phosphatidylinositol dephosphorylation"/>
    <property type="evidence" value="ECO:0007669"/>
    <property type="project" value="InterPro"/>
</dbReference>
<keyword evidence="8" id="KW-1185">Reference proteome</keyword>
<organism evidence="7 8">
    <name type="scientific">Protea cynaroides</name>
    <dbReference type="NCBI Taxonomy" id="273540"/>
    <lineage>
        <taxon>Eukaryota</taxon>
        <taxon>Viridiplantae</taxon>
        <taxon>Streptophyta</taxon>
        <taxon>Embryophyta</taxon>
        <taxon>Tracheophyta</taxon>
        <taxon>Spermatophyta</taxon>
        <taxon>Magnoliopsida</taxon>
        <taxon>Proteales</taxon>
        <taxon>Proteaceae</taxon>
        <taxon>Protea</taxon>
    </lineage>
</organism>
<feature type="domain" description="SAC" evidence="6">
    <location>
        <begin position="1"/>
        <end position="87"/>
    </location>
</feature>
<evidence type="ECO:0000259" key="6">
    <source>
        <dbReference type="PROSITE" id="PS50275"/>
    </source>
</evidence>
<evidence type="ECO:0000256" key="2">
    <source>
        <dbReference type="ARBA" id="ARBA00022801"/>
    </source>
</evidence>
<dbReference type="GO" id="GO:0043813">
    <property type="term" value="F:phosphatidylinositol-3,5-bisphosphate 5-phosphatase activity"/>
    <property type="evidence" value="ECO:0007669"/>
    <property type="project" value="InterPro"/>
</dbReference>
<evidence type="ECO:0000256" key="4">
    <source>
        <dbReference type="ARBA" id="ARBA00023337"/>
    </source>
</evidence>